<evidence type="ECO:0000259" key="10">
    <source>
        <dbReference type="PROSITE" id="PS50928"/>
    </source>
</evidence>
<keyword evidence="6" id="KW-0029">Amino-acid transport</keyword>
<evidence type="ECO:0000256" key="7">
    <source>
        <dbReference type="ARBA" id="ARBA00022989"/>
    </source>
</evidence>
<dbReference type="RefSeq" id="WP_107630452.1">
    <property type="nucleotide sequence ID" value="NZ_JACOPL010000001.1"/>
</dbReference>
<sequence>MVTLTLSNWLETAPDWILSLPENLQRLLFQLYQTFIYQDRWTWFAQGLRITFIVTIGALILGIIIGLLVAMVRTAHDSQRMGKHNPVLGVLNVLCKVYLAVIRGTPMMVQLLISCFVIMVPKDDFGSLICGIVTLGINSGAYVAEIARSGLMSISAGQMEAGRSLGLNYGKTMRYIIIPQAIKNILPALGNEMITLLKDTSLVSVIMLRDVTKQAQNIVANTYQPFVPYVSLAVIYLVIVLILTKLLGILERRLRASDRR</sequence>
<proteinExistence type="inferred from homology"/>
<keyword evidence="8 9" id="KW-0472">Membrane</keyword>
<dbReference type="InterPro" id="IPR043429">
    <property type="entry name" value="ArtM/GltK/GlnP/TcyL/YhdX-like"/>
</dbReference>
<evidence type="ECO:0000256" key="4">
    <source>
        <dbReference type="ARBA" id="ARBA00022475"/>
    </source>
</evidence>
<dbReference type="InterPro" id="IPR000515">
    <property type="entry name" value="MetI-like"/>
</dbReference>
<dbReference type="Proteomes" id="UP000606499">
    <property type="component" value="Unassembled WGS sequence"/>
</dbReference>
<evidence type="ECO:0000256" key="8">
    <source>
        <dbReference type="ARBA" id="ARBA00023136"/>
    </source>
</evidence>
<organism evidence="11 12">
    <name type="scientific">Agathobaculum faecis</name>
    <dbReference type="NCBI Taxonomy" id="2763013"/>
    <lineage>
        <taxon>Bacteria</taxon>
        <taxon>Bacillati</taxon>
        <taxon>Bacillota</taxon>
        <taxon>Clostridia</taxon>
        <taxon>Eubacteriales</taxon>
        <taxon>Butyricicoccaceae</taxon>
        <taxon>Agathobaculum</taxon>
    </lineage>
</organism>
<dbReference type="GO" id="GO:0022857">
    <property type="term" value="F:transmembrane transporter activity"/>
    <property type="evidence" value="ECO:0007669"/>
    <property type="project" value="InterPro"/>
</dbReference>
<dbReference type="PANTHER" id="PTHR30614:SF20">
    <property type="entry name" value="GLUTAMINE TRANSPORT SYSTEM PERMEASE PROTEIN GLNP"/>
    <property type="match status" value="1"/>
</dbReference>
<dbReference type="CDD" id="cd06261">
    <property type="entry name" value="TM_PBP2"/>
    <property type="match status" value="1"/>
</dbReference>
<feature type="transmembrane region" description="Helical" evidence="9">
    <location>
        <begin position="93"/>
        <end position="119"/>
    </location>
</feature>
<evidence type="ECO:0000256" key="9">
    <source>
        <dbReference type="RuleBase" id="RU363032"/>
    </source>
</evidence>
<evidence type="ECO:0000256" key="3">
    <source>
        <dbReference type="ARBA" id="ARBA00022448"/>
    </source>
</evidence>
<dbReference type="NCBIfam" id="TIGR01726">
    <property type="entry name" value="HEQRo_perm_3TM"/>
    <property type="match status" value="1"/>
</dbReference>
<evidence type="ECO:0000313" key="11">
    <source>
        <dbReference type="EMBL" id="MBC5724033.1"/>
    </source>
</evidence>
<dbReference type="GO" id="GO:0043190">
    <property type="term" value="C:ATP-binding cassette (ABC) transporter complex"/>
    <property type="evidence" value="ECO:0007669"/>
    <property type="project" value="InterPro"/>
</dbReference>
<evidence type="ECO:0000256" key="5">
    <source>
        <dbReference type="ARBA" id="ARBA00022692"/>
    </source>
</evidence>
<evidence type="ECO:0000256" key="1">
    <source>
        <dbReference type="ARBA" id="ARBA00004651"/>
    </source>
</evidence>
<evidence type="ECO:0000256" key="2">
    <source>
        <dbReference type="ARBA" id="ARBA00010072"/>
    </source>
</evidence>
<evidence type="ECO:0000313" key="12">
    <source>
        <dbReference type="Proteomes" id="UP000606499"/>
    </source>
</evidence>
<protein>
    <submittedName>
        <fullName evidence="11">Amino acid ABC transporter permease</fullName>
    </submittedName>
</protein>
<evidence type="ECO:0000256" key="6">
    <source>
        <dbReference type="ARBA" id="ARBA00022970"/>
    </source>
</evidence>
<dbReference type="InterPro" id="IPR035906">
    <property type="entry name" value="MetI-like_sf"/>
</dbReference>
<dbReference type="AlphaFoldDB" id="A0A923RUM8"/>
<keyword evidence="4" id="KW-1003">Cell membrane</keyword>
<keyword evidence="12" id="KW-1185">Reference proteome</keyword>
<comment type="subcellular location">
    <subcellularLocation>
        <location evidence="1 9">Cell membrane</location>
        <topology evidence="1 9">Multi-pass membrane protein</topology>
    </subcellularLocation>
</comment>
<feature type="transmembrane region" description="Helical" evidence="9">
    <location>
        <begin position="50"/>
        <end position="72"/>
    </location>
</feature>
<dbReference type="PANTHER" id="PTHR30614">
    <property type="entry name" value="MEMBRANE COMPONENT OF AMINO ACID ABC TRANSPORTER"/>
    <property type="match status" value="1"/>
</dbReference>
<accession>A0A923RUM8</accession>
<dbReference type="SUPFAM" id="SSF161098">
    <property type="entry name" value="MetI-like"/>
    <property type="match status" value="1"/>
</dbReference>
<keyword evidence="5 9" id="KW-0812">Transmembrane</keyword>
<reference evidence="11" key="1">
    <citation type="submission" date="2020-08" db="EMBL/GenBank/DDBJ databases">
        <title>Genome public.</title>
        <authorList>
            <person name="Liu C."/>
            <person name="Sun Q."/>
        </authorList>
    </citation>
    <scope>NUCLEOTIDE SEQUENCE</scope>
    <source>
        <strain evidence="11">NSJ-28</strain>
    </source>
</reference>
<comment type="similarity">
    <text evidence="2">Belongs to the binding-protein-dependent transport system permease family. HisMQ subfamily.</text>
</comment>
<dbReference type="EMBL" id="JACOPL010000001">
    <property type="protein sequence ID" value="MBC5724033.1"/>
    <property type="molecule type" value="Genomic_DNA"/>
</dbReference>
<dbReference type="PROSITE" id="PS50928">
    <property type="entry name" value="ABC_TM1"/>
    <property type="match status" value="1"/>
</dbReference>
<dbReference type="GO" id="GO:0006865">
    <property type="term" value="P:amino acid transport"/>
    <property type="evidence" value="ECO:0007669"/>
    <property type="project" value="UniProtKB-KW"/>
</dbReference>
<feature type="transmembrane region" description="Helical" evidence="9">
    <location>
        <begin position="226"/>
        <end position="250"/>
    </location>
</feature>
<keyword evidence="7 9" id="KW-1133">Transmembrane helix</keyword>
<dbReference type="Pfam" id="PF00528">
    <property type="entry name" value="BPD_transp_1"/>
    <property type="match status" value="1"/>
</dbReference>
<feature type="domain" description="ABC transmembrane type-1" evidence="10">
    <location>
        <begin position="48"/>
        <end position="247"/>
    </location>
</feature>
<dbReference type="Gene3D" id="1.10.3720.10">
    <property type="entry name" value="MetI-like"/>
    <property type="match status" value="1"/>
</dbReference>
<dbReference type="FunFam" id="1.10.3720.10:FF:000033">
    <property type="entry name" value="Polar amino acid ABC transporter permease"/>
    <property type="match status" value="1"/>
</dbReference>
<name>A0A923RUM8_9FIRM</name>
<keyword evidence="3 9" id="KW-0813">Transport</keyword>
<comment type="caution">
    <text evidence="11">The sequence shown here is derived from an EMBL/GenBank/DDBJ whole genome shotgun (WGS) entry which is preliminary data.</text>
</comment>
<dbReference type="InterPro" id="IPR010065">
    <property type="entry name" value="AA_ABC_transptr_permease_3TM"/>
</dbReference>
<gene>
    <name evidence="11" type="ORF">H8S45_00905</name>
</gene>